<comment type="caution">
    <text evidence="1">The sequence shown here is derived from an EMBL/GenBank/DDBJ whole genome shotgun (WGS) entry which is preliminary data.</text>
</comment>
<evidence type="ECO:0000313" key="1">
    <source>
        <dbReference type="EMBL" id="TAI49437.1"/>
    </source>
</evidence>
<organism evidence="1 2">
    <name type="scientific">Flagellimonas allohymeniacidonis</name>
    <dbReference type="NCBI Taxonomy" id="2517819"/>
    <lineage>
        <taxon>Bacteria</taxon>
        <taxon>Pseudomonadati</taxon>
        <taxon>Bacteroidota</taxon>
        <taxon>Flavobacteriia</taxon>
        <taxon>Flavobacteriales</taxon>
        <taxon>Flavobacteriaceae</taxon>
        <taxon>Flagellimonas</taxon>
    </lineage>
</organism>
<name>A0A4Q8QI01_9FLAO</name>
<proteinExistence type="predicted"/>
<gene>
    <name evidence="1" type="ORF">EW142_06455</name>
</gene>
<dbReference type="OrthoDB" id="1427740at2"/>
<keyword evidence="2" id="KW-1185">Reference proteome</keyword>
<dbReference type="Proteomes" id="UP000291981">
    <property type="component" value="Unassembled WGS sequence"/>
</dbReference>
<accession>A0A4Q8QI01</accession>
<evidence type="ECO:0000313" key="2">
    <source>
        <dbReference type="Proteomes" id="UP000291981"/>
    </source>
</evidence>
<dbReference type="EMBL" id="SGIU01000001">
    <property type="protein sequence ID" value="TAI49437.1"/>
    <property type="molecule type" value="Genomic_DNA"/>
</dbReference>
<protein>
    <submittedName>
        <fullName evidence="1">Uncharacterized protein</fullName>
    </submittedName>
</protein>
<reference evidence="1 2" key="1">
    <citation type="submission" date="2019-02" db="EMBL/GenBank/DDBJ databases">
        <title>Draft genome sequence of Muricauda sp. 176CP4-71.</title>
        <authorList>
            <person name="Park J.-S."/>
        </authorList>
    </citation>
    <scope>NUCLEOTIDE SEQUENCE [LARGE SCALE GENOMIC DNA]</scope>
    <source>
        <strain evidence="1 2">176CP4-71</strain>
    </source>
</reference>
<sequence>MRSRKTVLVIIFILGLIGLWLLSSAGLPNACEYANSNLEYIKKQTESAITSEDFELSKYYAYKAINSIEKTRSNFEDCGCYEAIESLDHTLTSLIEATRAESLKSSKKSLNKALENTMIGITELKLYGPGPSISGQYRDDMLVMNTKEVLDSQGGIINPKKVDMKQEVHNTLIKFETSIANIVSSVDCAEAKRFIQATFDNANVALLNTELTVRKKIYHQRVKTITKRALLELSDCQ</sequence>
<dbReference type="AlphaFoldDB" id="A0A4Q8QI01"/>
<dbReference type="RefSeq" id="WP_130611325.1">
    <property type="nucleotide sequence ID" value="NZ_SGIU01000001.1"/>
</dbReference>